<feature type="coiled-coil region" evidence="1">
    <location>
        <begin position="328"/>
        <end position="362"/>
    </location>
</feature>
<dbReference type="Proteomes" id="UP000636709">
    <property type="component" value="Unassembled WGS sequence"/>
</dbReference>
<feature type="region of interest" description="Disordered" evidence="2">
    <location>
        <begin position="420"/>
        <end position="439"/>
    </location>
</feature>
<evidence type="ECO:0000256" key="1">
    <source>
        <dbReference type="SAM" id="Coils"/>
    </source>
</evidence>
<dbReference type="PANTHER" id="PTHR34199">
    <property type="entry name" value="NUMOD3 MOTIF FAMILY PROTEIN, EXPRESSED"/>
    <property type="match status" value="1"/>
</dbReference>
<name>A0A835E0B1_9POAL</name>
<comment type="caution">
    <text evidence="4">The sequence shown here is derived from an EMBL/GenBank/DDBJ whole genome shotgun (WGS) entry which is preliminary data.</text>
</comment>
<keyword evidence="5" id="KW-1185">Reference proteome</keyword>
<evidence type="ECO:0000259" key="3">
    <source>
        <dbReference type="Pfam" id="PF07460"/>
    </source>
</evidence>
<dbReference type="InterPro" id="IPR003611">
    <property type="entry name" value="NUMOD3"/>
</dbReference>
<evidence type="ECO:0000313" key="5">
    <source>
        <dbReference type="Proteomes" id="UP000636709"/>
    </source>
</evidence>
<feature type="region of interest" description="Disordered" evidence="2">
    <location>
        <begin position="259"/>
        <end position="283"/>
    </location>
</feature>
<feature type="region of interest" description="Disordered" evidence="2">
    <location>
        <begin position="510"/>
        <end position="554"/>
    </location>
</feature>
<dbReference type="PANTHER" id="PTHR34199:SF2">
    <property type="entry name" value="NUMOD3 MOTIF FAMILY PROTEIN, EXPRESSED"/>
    <property type="match status" value="1"/>
</dbReference>
<accession>A0A835E0B1</accession>
<evidence type="ECO:0000313" key="4">
    <source>
        <dbReference type="EMBL" id="KAF8656674.1"/>
    </source>
</evidence>
<dbReference type="EMBL" id="JACEFO010002538">
    <property type="protein sequence ID" value="KAF8656674.1"/>
    <property type="molecule type" value="Genomic_DNA"/>
</dbReference>
<sequence>MAPQLQGCYWTSSWPRVQQMPAWPRSSDSSRRRLLRLVPTRRPYSGAACVVADADQALAMDGVADAVGVEFLTEEEHEKLDERERLRRMRISQANKGNTPWNKGRKHSPETLQRIRERTRIAMQDPKVKKKLMNLGHAQSEETRVKISEGVRRGWSLRLQRLMVQDGCFVEWRDMVADAARKGFAGGVNLQWNSYKILTKQMRQEWLGNLQKRRSMPRPRGNRRAPKTPEQRRKIAEAIAAKWLNQEYRERVCNGIAHYHGSSPGTKSPRKPRPAEELGLKRETSKKKYLQARAVSLEDADGKGTTVKRKKSAIPYKDPMAGEKLEMLSKIRAQRAALEIEKKEATKRARSLIAEAEKASDALESAAAMSPFAQASLIEARKLVAEARVLLEGVEGLPEHASDDMSEDSALLEHHRGLETQNESNALKQESKPVNGTKLTTSNVNGIGFHFDVSAVTGLKQLYQTIEYSMERAFLLPSALSKPKAVNGDFSIIDFQVRQSMANDMENHESIVAESTEPPGTLEEYNSTSAEKAETSKDCPLGTPVEDTPSEKKAKMRWVRGRLIKLENEPEDPEI</sequence>
<reference evidence="4" key="1">
    <citation type="submission" date="2020-07" db="EMBL/GenBank/DDBJ databases">
        <title>Genome sequence and genetic diversity analysis of an under-domesticated orphan crop, white fonio (Digitaria exilis).</title>
        <authorList>
            <person name="Bennetzen J.L."/>
            <person name="Chen S."/>
            <person name="Ma X."/>
            <person name="Wang X."/>
            <person name="Yssel A.E.J."/>
            <person name="Chaluvadi S.R."/>
            <person name="Johnson M."/>
            <person name="Gangashetty P."/>
            <person name="Hamidou F."/>
            <person name="Sanogo M.D."/>
            <person name="Zwaenepoel A."/>
            <person name="Wallace J."/>
            <person name="Van De Peer Y."/>
            <person name="Van Deynze A."/>
        </authorList>
    </citation>
    <scope>NUCLEOTIDE SEQUENCE</scope>
    <source>
        <tissue evidence="4">Leaves</tissue>
    </source>
</reference>
<dbReference type="Pfam" id="PF07460">
    <property type="entry name" value="NUMOD3"/>
    <property type="match status" value="1"/>
</dbReference>
<feature type="region of interest" description="Disordered" evidence="2">
    <location>
        <begin position="210"/>
        <end position="232"/>
    </location>
</feature>
<feature type="compositionally biased region" description="Basic residues" evidence="2">
    <location>
        <begin position="211"/>
        <end position="226"/>
    </location>
</feature>
<organism evidence="4 5">
    <name type="scientific">Digitaria exilis</name>
    <dbReference type="NCBI Taxonomy" id="1010633"/>
    <lineage>
        <taxon>Eukaryota</taxon>
        <taxon>Viridiplantae</taxon>
        <taxon>Streptophyta</taxon>
        <taxon>Embryophyta</taxon>
        <taxon>Tracheophyta</taxon>
        <taxon>Spermatophyta</taxon>
        <taxon>Magnoliopsida</taxon>
        <taxon>Liliopsida</taxon>
        <taxon>Poales</taxon>
        <taxon>Poaceae</taxon>
        <taxon>PACMAD clade</taxon>
        <taxon>Panicoideae</taxon>
        <taxon>Panicodae</taxon>
        <taxon>Paniceae</taxon>
        <taxon>Anthephorinae</taxon>
        <taxon>Digitaria</taxon>
    </lineage>
</organism>
<feature type="domain" description="Nuclease associated modular" evidence="3">
    <location>
        <begin position="90"/>
        <end position="116"/>
    </location>
</feature>
<keyword evidence="1" id="KW-0175">Coiled coil</keyword>
<dbReference type="AlphaFoldDB" id="A0A835E0B1"/>
<dbReference type="OrthoDB" id="1935413at2759"/>
<gene>
    <name evidence="4" type="ORF">HU200_060536</name>
</gene>
<feature type="compositionally biased region" description="Basic and acidic residues" evidence="2">
    <location>
        <begin position="273"/>
        <end position="283"/>
    </location>
</feature>
<proteinExistence type="predicted"/>
<protein>
    <recommendedName>
        <fullName evidence="3">Nuclease associated modular domain-containing protein</fullName>
    </recommendedName>
</protein>
<dbReference type="GO" id="GO:0003677">
    <property type="term" value="F:DNA binding"/>
    <property type="evidence" value="ECO:0007669"/>
    <property type="project" value="InterPro"/>
</dbReference>
<evidence type="ECO:0000256" key="2">
    <source>
        <dbReference type="SAM" id="MobiDB-lite"/>
    </source>
</evidence>